<dbReference type="EMBL" id="CP026309">
    <property type="protein sequence ID" value="AUV80531.1"/>
    <property type="molecule type" value="Genomic_DNA"/>
</dbReference>
<dbReference type="KEGG" id="srub:C2R22_01700"/>
<gene>
    <name evidence="1" type="ORF">C2R22_01700</name>
</gene>
<dbReference type="InterPro" id="IPR007561">
    <property type="entry name" value="Cell_div_SepF/SepF-rel"/>
</dbReference>
<name>A0A2I8VF52_9EURY</name>
<dbReference type="AlphaFoldDB" id="A0A2I8VF52"/>
<evidence type="ECO:0008006" key="3">
    <source>
        <dbReference type="Google" id="ProtNLM"/>
    </source>
</evidence>
<sequence>MGIMNKLLSGGQSHSTDDYVTLDLDDFDTARGGEARTQIHIAEIGGQQDVIAIKDAVYDGDIVIADVTRLRINDSTMEHIIDDLQQVAREVDGDIVQKGDDQIIIVPQGCGISRRKLA</sequence>
<dbReference type="GeneID" id="35590763"/>
<dbReference type="Pfam" id="PF04472">
    <property type="entry name" value="SepF"/>
    <property type="match status" value="1"/>
</dbReference>
<organism evidence="1 2">
    <name type="scientific">Salinigranum rubrum</name>
    <dbReference type="NCBI Taxonomy" id="755307"/>
    <lineage>
        <taxon>Archaea</taxon>
        <taxon>Methanobacteriati</taxon>
        <taxon>Methanobacteriota</taxon>
        <taxon>Stenosarchaea group</taxon>
        <taxon>Halobacteria</taxon>
        <taxon>Halobacteriales</taxon>
        <taxon>Haloferacaceae</taxon>
        <taxon>Salinigranum</taxon>
    </lineage>
</organism>
<dbReference type="Proteomes" id="UP000236584">
    <property type="component" value="Chromosome"/>
</dbReference>
<accession>A0A2I8VF52</accession>
<dbReference type="RefSeq" id="WP_103424039.1">
    <property type="nucleotide sequence ID" value="NZ_CP026309.1"/>
</dbReference>
<proteinExistence type="predicted"/>
<protein>
    <recommendedName>
        <fullName evidence="3">DUF552 domain-containing protein</fullName>
    </recommendedName>
</protein>
<dbReference type="InterPro" id="IPR012426">
    <property type="entry name" value="SepF_arc"/>
</dbReference>
<dbReference type="Gene3D" id="3.30.110.150">
    <property type="entry name" value="SepF-like protein"/>
    <property type="match status" value="1"/>
</dbReference>
<dbReference type="PIRSF" id="PIRSF019313">
    <property type="entry name" value="UCP019313"/>
    <property type="match status" value="1"/>
</dbReference>
<dbReference type="InterPro" id="IPR038594">
    <property type="entry name" value="SepF-like_sf"/>
</dbReference>
<evidence type="ECO:0000313" key="1">
    <source>
        <dbReference type="EMBL" id="AUV80531.1"/>
    </source>
</evidence>
<reference evidence="1 2" key="1">
    <citation type="submission" date="2018-01" db="EMBL/GenBank/DDBJ databases">
        <title>Complete genome sequence of Salinigranum rubrum GX10T, an extremely halophilic archaeon isolated from a marine solar saltern.</title>
        <authorList>
            <person name="Han S."/>
        </authorList>
    </citation>
    <scope>NUCLEOTIDE SEQUENCE [LARGE SCALE GENOMIC DNA]</scope>
    <source>
        <strain evidence="1 2">GX10</strain>
    </source>
</reference>
<keyword evidence="2" id="KW-1185">Reference proteome</keyword>
<dbReference type="OrthoDB" id="56189at2157"/>
<evidence type="ECO:0000313" key="2">
    <source>
        <dbReference type="Proteomes" id="UP000236584"/>
    </source>
</evidence>